<dbReference type="Proteomes" id="UP000800036">
    <property type="component" value="Unassembled WGS sequence"/>
</dbReference>
<dbReference type="AlphaFoldDB" id="A0A6A5UP57"/>
<dbReference type="EMBL" id="ML976778">
    <property type="protein sequence ID" value="KAF1964706.1"/>
    <property type="molecule type" value="Genomic_DNA"/>
</dbReference>
<organism evidence="1 2">
    <name type="scientific">Bimuria novae-zelandiae CBS 107.79</name>
    <dbReference type="NCBI Taxonomy" id="1447943"/>
    <lineage>
        <taxon>Eukaryota</taxon>
        <taxon>Fungi</taxon>
        <taxon>Dikarya</taxon>
        <taxon>Ascomycota</taxon>
        <taxon>Pezizomycotina</taxon>
        <taxon>Dothideomycetes</taxon>
        <taxon>Pleosporomycetidae</taxon>
        <taxon>Pleosporales</taxon>
        <taxon>Massarineae</taxon>
        <taxon>Didymosphaeriaceae</taxon>
        <taxon>Bimuria</taxon>
    </lineage>
</organism>
<protein>
    <recommendedName>
        <fullName evidence="3">EGF-like domain-containing protein</fullName>
    </recommendedName>
</protein>
<evidence type="ECO:0000313" key="1">
    <source>
        <dbReference type="EMBL" id="KAF1964706.1"/>
    </source>
</evidence>
<accession>A0A6A5UP57</accession>
<gene>
    <name evidence="1" type="ORF">BU23DRAFT_51537</name>
</gene>
<keyword evidence="2" id="KW-1185">Reference proteome</keyword>
<reference evidence="1" key="1">
    <citation type="journal article" date="2020" name="Stud. Mycol.">
        <title>101 Dothideomycetes genomes: a test case for predicting lifestyles and emergence of pathogens.</title>
        <authorList>
            <person name="Haridas S."/>
            <person name="Albert R."/>
            <person name="Binder M."/>
            <person name="Bloem J."/>
            <person name="Labutti K."/>
            <person name="Salamov A."/>
            <person name="Andreopoulos B."/>
            <person name="Baker S."/>
            <person name="Barry K."/>
            <person name="Bills G."/>
            <person name="Bluhm B."/>
            <person name="Cannon C."/>
            <person name="Castanera R."/>
            <person name="Culley D."/>
            <person name="Daum C."/>
            <person name="Ezra D."/>
            <person name="Gonzalez J."/>
            <person name="Henrissat B."/>
            <person name="Kuo A."/>
            <person name="Liang C."/>
            <person name="Lipzen A."/>
            <person name="Lutzoni F."/>
            <person name="Magnuson J."/>
            <person name="Mondo S."/>
            <person name="Nolan M."/>
            <person name="Ohm R."/>
            <person name="Pangilinan J."/>
            <person name="Park H.-J."/>
            <person name="Ramirez L."/>
            <person name="Alfaro M."/>
            <person name="Sun H."/>
            <person name="Tritt A."/>
            <person name="Yoshinaga Y."/>
            <person name="Zwiers L.-H."/>
            <person name="Turgeon B."/>
            <person name="Goodwin S."/>
            <person name="Spatafora J."/>
            <person name="Crous P."/>
            <person name="Grigoriev I."/>
        </authorList>
    </citation>
    <scope>NUCLEOTIDE SEQUENCE</scope>
    <source>
        <strain evidence="1">CBS 107.79</strain>
    </source>
</reference>
<evidence type="ECO:0000313" key="2">
    <source>
        <dbReference type="Proteomes" id="UP000800036"/>
    </source>
</evidence>
<evidence type="ECO:0008006" key="3">
    <source>
        <dbReference type="Google" id="ProtNLM"/>
    </source>
</evidence>
<name>A0A6A5UP57_9PLEO</name>
<proteinExistence type="predicted"/>
<sequence length="129" mass="13634">MGPHHYPTSPGLEQATHWCRYQRAGSLCGPAISEQRASCADGEIRPQCRCSSGWTAICQPPATVCAARAATVYGRAVCSGPSSAPGYSQPCFACRRLRCQLYCVSGELSAAHGAACVSFQCRGGTHRPL</sequence>